<name>A0A2Z6GFC2_9PROT</name>
<feature type="signal peptide" evidence="1">
    <location>
        <begin position="1"/>
        <end position="22"/>
    </location>
</feature>
<dbReference type="Proteomes" id="UP000033070">
    <property type="component" value="Chromosome"/>
</dbReference>
<keyword evidence="3" id="KW-1185">Reference proteome</keyword>
<dbReference type="Pfam" id="PF09916">
    <property type="entry name" value="DUF2145"/>
    <property type="match status" value="1"/>
</dbReference>
<gene>
    <name evidence="2" type="ORF">OYT1_ch2575</name>
</gene>
<organism evidence="2 3">
    <name type="scientific">Ferriphaselus amnicola</name>
    <dbReference type="NCBI Taxonomy" id="1188319"/>
    <lineage>
        <taxon>Bacteria</taxon>
        <taxon>Pseudomonadati</taxon>
        <taxon>Pseudomonadota</taxon>
        <taxon>Betaproteobacteria</taxon>
        <taxon>Nitrosomonadales</taxon>
        <taxon>Gallionellaceae</taxon>
        <taxon>Ferriphaselus</taxon>
    </lineage>
</organism>
<dbReference type="STRING" id="1188319.OYT1_01292"/>
<dbReference type="RefSeq" id="WP_062626489.1">
    <property type="nucleotide sequence ID" value="NZ_AP018738.1"/>
</dbReference>
<dbReference type="KEGG" id="fam:OYT1_ch2575"/>
<dbReference type="EMBL" id="AP018738">
    <property type="protein sequence ID" value="BBE52087.1"/>
    <property type="molecule type" value="Genomic_DNA"/>
</dbReference>
<protein>
    <recommendedName>
        <fullName evidence="4">DUF2145 domain-containing protein</fullName>
    </recommendedName>
</protein>
<keyword evidence="1" id="KW-0732">Signal</keyword>
<proteinExistence type="predicted"/>
<feature type="chain" id="PRO_5017262908" description="DUF2145 domain-containing protein" evidence="1">
    <location>
        <begin position="23"/>
        <end position="265"/>
    </location>
</feature>
<evidence type="ECO:0000256" key="1">
    <source>
        <dbReference type="SAM" id="SignalP"/>
    </source>
</evidence>
<evidence type="ECO:0000313" key="3">
    <source>
        <dbReference type="Proteomes" id="UP000033070"/>
    </source>
</evidence>
<evidence type="ECO:0000313" key="2">
    <source>
        <dbReference type="EMBL" id="BBE52087.1"/>
    </source>
</evidence>
<reference evidence="2 3" key="1">
    <citation type="submission" date="2018-06" db="EMBL/GenBank/DDBJ databases">
        <title>OYT1 Genome Sequencing.</title>
        <authorList>
            <person name="Kato S."/>
            <person name="Itoh T."/>
            <person name="Ohkuma M."/>
        </authorList>
    </citation>
    <scope>NUCLEOTIDE SEQUENCE [LARGE SCALE GENOMIC DNA]</scope>
    <source>
        <strain evidence="2 3">OYT1</strain>
    </source>
</reference>
<dbReference type="OrthoDB" id="8893883at2"/>
<dbReference type="InterPro" id="IPR014547">
    <property type="entry name" value="UCP028477"/>
</dbReference>
<sequence length="265" mass="28971">MNPFARIALIFTLLFLSISAHAGSGSSKAGDEISFTPEQIIGFSKKVEKTMAAKGARVAILARMGRPASELPEGMHFTHVAFAVYSQITTSDSRTIPGYAIYNLYQRDKQPDVSDLVQDFPVDFFAGVAVLEAGIIIPSPELQKRLLEVIASPTFAKLHNPHYSLIANPYTTDKQNCTEHTLDVVNAAIYQTDDINKIKANEKAYFAAQPVNVSPFKLLLGSMFAAEISTSDHPHDSKPVTATFETIGSYLKKYDEGSEVITVLP</sequence>
<evidence type="ECO:0008006" key="4">
    <source>
        <dbReference type="Google" id="ProtNLM"/>
    </source>
</evidence>
<dbReference type="AlphaFoldDB" id="A0A2Z6GFC2"/>
<accession>A0A2Z6GFC2</accession>